<dbReference type="SUPFAM" id="SSF57850">
    <property type="entry name" value="RING/U-box"/>
    <property type="match status" value="1"/>
</dbReference>
<proteinExistence type="predicted"/>
<evidence type="ECO:0000313" key="4">
    <source>
        <dbReference type="Proteomes" id="UP000239156"/>
    </source>
</evidence>
<gene>
    <name evidence="3" type="ORF">PSTT_02747</name>
</gene>
<dbReference type="VEuPathDB" id="FungiDB:PSTT_02747"/>
<dbReference type="AlphaFoldDB" id="A0A2S4VYM4"/>
<dbReference type="EMBL" id="PKSL01000017">
    <property type="protein sequence ID" value="POW14586.1"/>
    <property type="molecule type" value="Genomic_DNA"/>
</dbReference>
<dbReference type="InterPro" id="IPR013083">
    <property type="entry name" value="Znf_RING/FYVE/PHD"/>
</dbReference>
<feature type="coiled-coil region" evidence="1">
    <location>
        <begin position="35"/>
        <end position="62"/>
    </location>
</feature>
<keyword evidence="4" id="KW-1185">Reference proteome</keyword>
<feature type="region of interest" description="Disordered" evidence="2">
    <location>
        <begin position="1"/>
        <end position="29"/>
    </location>
</feature>
<dbReference type="CDD" id="cd16448">
    <property type="entry name" value="RING-H2"/>
    <property type="match status" value="1"/>
</dbReference>
<sequence>MSSLAIDSEATSSRNRGRPRSRDGLATHENPVATLDAFTNAVADARRALRELQDETSTLELITSQLHRHALLLKLIRDALALNLDIPAQSASQTRDSIQRQASVNAFCQNIHTLASVSAFKPSSNSDTQENLHCLICLEDYIEDCPVVVLPCHQSHNFHINCLANWADIVSSLLVHCVGHHSKHKALKPVRLEET</sequence>
<dbReference type="VEuPathDB" id="FungiDB:PSHT_04054"/>
<evidence type="ECO:0008006" key="5">
    <source>
        <dbReference type="Google" id="ProtNLM"/>
    </source>
</evidence>
<feature type="compositionally biased region" description="Polar residues" evidence="2">
    <location>
        <begin position="1"/>
        <end position="14"/>
    </location>
</feature>
<dbReference type="Proteomes" id="UP000239156">
    <property type="component" value="Unassembled WGS sequence"/>
</dbReference>
<comment type="caution">
    <text evidence="3">The sequence shown here is derived from an EMBL/GenBank/DDBJ whole genome shotgun (WGS) entry which is preliminary data.</text>
</comment>
<keyword evidence="1" id="KW-0175">Coiled coil</keyword>
<evidence type="ECO:0000256" key="2">
    <source>
        <dbReference type="SAM" id="MobiDB-lite"/>
    </source>
</evidence>
<evidence type="ECO:0000313" key="3">
    <source>
        <dbReference type="EMBL" id="POW14586.1"/>
    </source>
</evidence>
<dbReference type="Gene3D" id="3.30.40.10">
    <property type="entry name" value="Zinc/RING finger domain, C3HC4 (zinc finger)"/>
    <property type="match status" value="1"/>
</dbReference>
<evidence type="ECO:0000256" key="1">
    <source>
        <dbReference type="SAM" id="Coils"/>
    </source>
</evidence>
<reference evidence="3" key="1">
    <citation type="submission" date="2017-12" db="EMBL/GenBank/DDBJ databases">
        <title>Gene loss provides genomic basis for host adaptation in cereal stripe rust fungi.</title>
        <authorList>
            <person name="Xia C."/>
        </authorList>
    </citation>
    <scope>NUCLEOTIDE SEQUENCE [LARGE SCALE GENOMIC DNA]</scope>
    <source>
        <strain evidence="3">93-210</strain>
    </source>
</reference>
<organism evidence="3 4">
    <name type="scientific">Puccinia striiformis</name>
    <dbReference type="NCBI Taxonomy" id="27350"/>
    <lineage>
        <taxon>Eukaryota</taxon>
        <taxon>Fungi</taxon>
        <taxon>Dikarya</taxon>
        <taxon>Basidiomycota</taxon>
        <taxon>Pucciniomycotina</taxon>
        <taxon>Pucciniomycetes</taxon>
        <taxon>Pucciniales</taxon>
        <taxon>Pucciniaceae</taxon>
        <taxon>Puccinia</taxon>
    </lineage>
</organism>
<accession>A0A2S4VYM4</accession>
<protein>
    <recommendedName>
        <fullName evidence="5">RING-type domain-containing protein</fullName>
    </recommendedName>
</protein>
<name>A0A2S4VYM4_9BASI</name>